<dbReference type="Proteomes" id="UP000058857">
    <property type="component" value="Chromosome 2"/>
</dbReference>
<reference evidence="1 2" key="1">
    <citation type="journal article" date="2015" name="PLoS Negl. Trop. Dis.">
        <title>Distribution of Plasmids in Distinct Leptospira Pathogenic Species.</title>
        <authorList>
            <person name="Wang Y."/>
            <person name="Zhuang X."/>
            <person name="Zhong Y."/>
            <person name="Zhang C."/>
            <person name="Zhang Y."/>
            <person name="Zeng L."/>
            <person name="Zhu Y."/>
            <person name="He P."/>
            <person name="Dong K."/>
            <person name="Pal U."/>
            <person name="Guo X."/>
            <person name="Qin J."/>
        </authorList>
    </citation>
    <scope>NUCLEOTIDE SEQUENCE [LARGE SCALE GENOMIC DNA]</scope>
    <source>
        <strain evidence="1 2">56604</strain>
    </source>
</reference>
<sequence length="37" mass="4321">MNSKIKNDSSGRKRIQKLIYTTSKRCENNLQLIMNPP</sequence>
<dbReference type="EMBL" id="CP012030">
    <property type="protein sequence ID" value="ALO28230.1"/>
    <property type="molecule type" value="Genomic_DNA"/>
</dbReference>
<evidence type="ECO:0000313" key="1">
    <source>
        <dbReference type="EMBL" id="ALO28230.1"/>
    </source>
</evidence>
<protein>
    <submittedName>
        <fullName evidence="1">Uncharacterized protein</fullName>
    </submittedName>
</protein>
<organism evidence="1">
    <name type="scientific">Leptospira borgpetersenii serovar Ballum</name>
    <dbReference type="NCBI Taxonomy" id="280505"/>
    <lineage>
        <taxon>Bacteria</taxon>
        <taxon>Pseudomonadati</taxon>
        <taxon>Spirochaetota</taxon>
        <taxon>Spirochaetia</taxon>
        <taxon>Leptospirales</taxon>
        <taxon>Leptospiraceae</taxon>
        <taxon>Leptospira</taxon>
    </lineage>
</organism>
<gene>
    <name evidence="1" type="ORF">LBBP_04090</name>
</gene>
<accession>A0A0S2IX15</accession>
<proteinExistence type="predicted"/>
<dbReference type="PATRIC" id="fig|280505.15.peg.3979"/>
<dbReference type="AlphaFoldDB" id="A0A0S2IX15"/>
<name>A0A0S2IX15_LEPBO</name>
<evidence type="ECO:0000313" key="2">
    <source>
        <dbReference type="Proteomes" id="UP000058857"/>
    </source>
</evidence>